<feature type="domain" description="ABC transmembrane type-1" evidence="8">
    <location>
        <begin position="69"/>
        <end position="252"/>
    </location>
</feature>
<feature type="transmembrane region" description="Helical" evidence="7">
    <location>
        <begin position="209"/>
        <end position="227"/>
    </location>
</feature>
<dbReference type="InterPro" id="IPR005769">
    <property type="entry name" value="PhnE/PtxC"/>
</dbReference>
<feature type="transmembrane region" description="Helical" evidence="7">
    <location>
        <begin position="233"/>
        <end position="255"/>
    </location>
</feature>
<evidence type="ECO:0000256" key="6">
    <source>
        <dbReference type="ARBA" id="ARBA00023136"/>
    </source>
</evidence>
<dbReference type="NCBIfam" id="TIGR01097">
    <property type="entry name" value="PhnE"/>
    <property type="match status" value="1"/>
</dbReference>
<dbReference type="PANTHER" id="PTHR30043:SF8">
    <property type="entry name" value="ABC TRANSPORTER, PERMEASE PROTEIN CC0363, PUTATIVE-RELATED"/>
    <property type="match status" value="1"/>
</dbReference>
<name>M1Q2H4_9ZZZZ</name>
<evidence type="ECO:0000256" key="1">
    <source>
        <dbReference type="ARBA" id="ARBA00004141"/>
    </source>
</evidence>
<keyword evidence="3" id="KW-0813">Transport</keyword>
<comment type="subcellular location">
    <subcellularLocation>
        <location evidence="2">Cell envelope</location>
    </subcellularLocation>
    <subcellularLocation>
        <location evidence="1">Membrane</location>
        <topology evidence="1">Multi-pass membrane protein</topology>
    </subcellularLocation>
</comment>
<dbReference type="GO" id="GO:0005886">
    <property type="term" value="C:plasma membrane"/>
    <property type="evidence" value="ECO:0007669"/>
    <property type="project" value="InterPro"/>
</dbReference>
<evidence type="ECO:0000313" key="9">
    <source>
        <dbReference type="EMBL" id="AGF93447.1"/>
    </source>
</evidence>
<dbReference type="Gene3D" id="1.10.3720.10">
    <property type="entry name" value="MetI-like"/>
    <property type="match status" value="1"/>
</dbReference>
<evidence type="ECO:0000256" key="3">
    <source>
        <dbReference type="ARBA" id="ARBA00022448"/>
    </source>
</evidence>
<sequence>MRPETNIRTKDKIFRWGAFILSIIILIWAALGVNIDFGKLISGLSSIINIFSLMFPPDLSYLNNTLVRMMESVTIAFLGTAIGSILAVPVAFVAANNIFSNRVISWIGRQILNGIRTFPSLILAVFFVASFGPGQLAGLLAVGIHSTGMLGKLYTDVIENIDKGPISALEASGANKLEVLWYAVFPQILPEFIATSIYRFEINMRASTVLGLVGAGGIGVILSQALNYRRWPVVGMALIVIIIGVTVVDYSSAYLRKQIV</sequence>
<dbReference type="CDD" id="cd06261">
    <property type="entry name" value="TM_PBP2"/>
    <property type="match status" value="1"/>
</dbReference>
<dbReference type="PANTHER" id="PTHR30043">
    <property type="entry name" value="PHOSPHONATES TRANSPORT SYSTEM PERMEASE PROTEIN"/>
    <property type="match status" value="1"/>
</dbReference>
<dbReference type="InterPro" id="IPR000515">
    <property type="entry name" value="MetI-like"/>
</dbReference>
<keyword evidence="4 7" id="KW-0812">Transmembrane</keyword>
<accession>M1Q2H4</accession>
<keyword evidence="6 7" id="KW-0472">Membrane</keyword>
<feature type="transmembrane region" description="Helical" evidence="7">
    <location>
        <begin position="37"/>
        <end position="55"/>
    </location>
</feature>
<protein>
    <submittedName>
        <fullName evidence="9">Phosphonate uptake transporter</fullName>
    </submittedName>
</protein>
<feature type="transmembrane region" description="Helical" evidence="7">
    <location>
        <begin position="75"/>
        <end position="99"/>
    </location>
</feature>
<dbReference type="AlphaFoldDB" id="M1Q2H4"/>
<feature type="transmembrane region" description="Helical" evidence="7">
    <location>
        <begin position="13"/>
        <end position="30"/>
    </location>
</feature>
<evidence type="ECO:0000256" key="5">
    <source>
        <dbReference type="ARBA" id="ARBA00022989"/>
    </source>
</evidence>
<dbReference type="GO" id="GO:0015416">
    <property type="term" value="F:ABC-type phosphonate transporter activity"/>
    <property type="evidence" value="ECO:0007669"/>
    <property type="project" value="InterPro"/>
</dbReference>
<feature type="transmembrane region" description="Helical" evidence="7">
    <location>
        <begin position="120"/>
        <end position="144"/>
    </location>
</feature>
<organism evidence="9">
    <name type="scientific">uncultured organism</name>
    <dbReference type="NCBI Taxonomy" id="155900"/>
    <lineage>
        <taxon>unclassified sequences</taxon>
        <taxon>environmental samples</taxon>
    </lineage>
</organism>
<dbReference type="InterPro" id="IPR035906">
    <property type="entry name" value="MetI-like_sf"/>
</dbReference>
<dbReference type="PROSITE" id="PS50928">
    <property type="entry name" value="ABC_TM1"/>
    <property type="match status" value="1"/>
</dbReference>
<evidence type="ECO:0000256" key="2">
    <source>
        <dbReference type="ARBA" id="ARBA00004196"/>
    </source>
</evidence>
<gene>
    <name evidence="9" type="ORF">FLSS-26_0020</name>
</gene>
<dbReference type="Pfam" id="PF00528">
    <property type="entry name" value="BPD_transp_1"/>
    <property type="match status" value="1"/>
</dbReference>
<dbReference type="EMBL" id="JX684092">
    <property type="protein sequence ID" value="AGF93447.1"/>
    <property type="molecule type" value="Genomic_DNA"/>
</dbReference>
<keyword evidence="5 7" id="KW-1133">Transmembrane helix</keyword>
<proteinExistence type="predicted"/>
<evidence type="ECO:0000259" key="8">
    <source>
        <dbReference type="PROSITE" id="PS50928"/>
    </source>
</evidence>
<dbReference type="SUPFAM" id="SSF161098">
    <property type="entry name" value="MetI-like"/>
    <property type="match status" value="1"/>
</dbReference>
<evidence type="ECO:0000256" key="7">
    <source>
        <dbReference type="SAM" id="Phobius"/>
    </source>
</evidence>
<reference evidence="9" key="1">
    <citation type="journal article" date="2013" name="Syst. Appl. Microbiol.">
        <title>New insights into the archaeal diversity of a hypersaline microbial mat obtained by a metagenomic approach.</title>
        <authorList>
            <person name="Lopez-Lopez A."/>
            <person name="Richter M."/>
            <person name="Pena A."/>
            <person name="Tamames J."/>
            <person name="Rossello-Mora R."/>
        </authorList>
    </citation>
    <scope>NUCLEOTIDE SEQUENCE</scope>
</reference>
<evidence type="ECO:0000256" key="4">
    <source>
        <dbReference type="ARBA" id="ARBA00022692"/>
    </source>
</evidence>